<dbReference type="Proteomes" id="UP000237347">
    <property type="component" value="Unassembled WGS sequence"/>
</dbReference>
<comment type="caution">
    <text evidence="2">The sequence shown here is derived from an EMBL/GenBank/DDBJ whole genome shotgun (WGS) entry which is preliminary data.</text>
</comment>
<name>A0AAW0IN21_QUESU</name>
<evidence type="ECO:0000259" key="1">
    <source>
        <dbReference type="Pfam" id="PF14111"/>
    </source>
</evidence>
<dbReference type="InterPro" id="IPR040256">
    <property type="entry name" value="At4g02000-like"/>
</dbReference>
<keyword evidence="3" id="KW-1185">Reference proteome</keyword>
<protein>
    <recommendedName>
        <fullName evidence="1">DUF4283 domain-containing protein</fullName>
    </recommendedName>
</protein>
<evidence type="ECO:0000313" key="2">
    <source>
        <dbReference type="EMBL" id="KAK7815823.1"/>
    </source>
</evidence>
<sequence>MDTCSTEVGDEWTTDPTKDASDLLDLTIHLPPHVREKIYAPWKNSLIVKVVGKSFGYKALFSCLTSIWRPKGYFSLIDLGYEFFLVKFTQLTDYLTAFEKGPWFVGEHYLFVHKQELEFQPAKAKATSLVAWIRLPELPIEFFHPEILRSIGNRIGRFIRINAITNTVARGKFARICVQLDIDTMTSHNHRILYPVHPI</sequence>
<reference evidence="2 3" key="1">
    <citation type="journal article" date="2018" name="Sci. Data">
        <title>The draft genome sequence of cork oak.</title>
        <authorList>
            <person name="Ramos A.M."/>
            <person name="Usie A."/>
            <person name="Barbosa P."/>
            <person name="Barros P.M."/>
            <person name="Capote T."/>
            <person name="Chaves I."/>
            <person name="Simoes F."/>
            <person name="Abreu I."/>
            <person name="Carrasquinho I."/>
            <person name="Faro C."/>
            <person name="Guimaraes J.B."/>
            <person name="Mendonca D."/>
            <person name="Nobrega F."/>
            <person name="Rodrigues L."/>
            <person name="Saibo N.J.M."/>
            <person name="Varela M.C."/>
            <person name="Egas C."/>
            <person name="Matos J."/>
            <person name="Miguel C.M."/>
            <person name="Oliveira M.M."/>
            <person name="Ricardo C.P."/>
            <person name="Goncalves S."/>
        </authorList>
    </citation>
    <scope>NUCLEOTIDE SEQUENCE [LARGE SCALE GENOMIC DNA]</scope>
    <source>
        <strain evidence="3">cv. HL8</strain>
    </source>
</reference>
<dbReference type="InterPro" id="IPR025558">
    <property type="entry name" value="DUF4283"/>
</dbReference>
<accession>A0AAW0IN21</accession>
<dbReference type="PANTHER" id="PTHR31286:SF99">
    <property type="entry name" value="DUF4283 DOMAIN-CONTAINING PROTEIN"/>
    <property type="match status" value="1"/>
</dbReference>
<dbReference type="PANTHER" id="PTHR31286">
    <property type="entry name" value="GLYCINE-RICH CELL WALL STRUCTURAL PROTEIN 1.8-LIKE"/>
    <property type="match status" value="1"/>
</dbReference>
<organism evidence="2 3">
    <name type="scientific">Quercus suber</name>
    <name type="common">Cork oak</name>
    <dbReference type="NCBI Taxonomy" id="58331"/>
    <lineage>
        <taxon>Eukaryota</taxon>
        <taxon>Viridiplantae</taxon>
        <taxon>Streptophyta</taxon>
        <taxon>Embryophyta</taxon>
        <taxon>Tracheophyta</taxon>
        <taxon>Spermatophyta</taxon>
        <taxon>Magnoliopsida</taxon>
        <taxon>eudicotyledons</taxon>
        <taxon>Gunneridae</taxon>
        <taxon>Pentapetalae</taxon>
        <taxon>rosids</taxon>
        <taxon>fabids</taxon>
        <taxon>Fagales</taxon>
        <taxon>Fagaceae</taxon>
        <taxon>Quercus</taxon>
    </lineage>
</organism>
<dbReference type="AlphaFoldDB" id="A0AAW0IN21"/>
<proteinExistence type="predicted"/>
<dbReference type="Pfam" id="PF14111">
    <property type="entry name" value="DUF4283"/>
    <property type="match status" value="1"/>
</dbReference>
<evidence type="ECO:0000313" key="3">
    <source>
        <dbReference type="Proteomes" id="UP000237347"/>
    </source>
</evidence>
<feature type="domain" description="DUF4283" evidence="1">
    <location>
        <begin position="42"/>
        <end position="122"/>
    </location>
</feature>
<gene>
    <name evidence="2" type="ORF">CFP56_001107</name>
</gene>
<dbReference type="EMBL" id="PKMF04000979">
    <property type="protein sequence ID" value="KAK7815823.1"/>
    <property type="molecule type" value="Genomic_DNA"/>
</dbReference>